<evidence type="ECO:0008006" key="2">
    <source>
        <dbReference type="Google" id="ProtNLM"/>
    </source>
</evidence>
<gene>
    <name evidence="1" type="ORF">Q604_UNBC18548G0006</name>
</gene>
<accession>W1WRP3</accession>
<protein>
    <recommendedName>
        <fullName evidence="2">Phage head-tail adaptor</fullName>
    </recommendedName>
</protein>
<dbReference type="EMBL" id="AZMM01018548">
    <property type="protein sequence ID" value="ETJ19134.1"/>
    <property type="molecule type" value="Genomic_DNA"/>
</dbReference>
<dbReference type="AlphaFoldDB" id="W1WRP3"/>
<reference evidence="1" key="1">
    <citation type="submission" date="2013-12" db="EMBL/GenBank/DDBJ databases">
        <title>A Varibaculum cambriense genome reconstructed from a premature infant gut community with otherwise low bacterial novelty that shifts toward anaerobic metabolism during the third week of life.</title>
        <authorList>
            <person name="Brown C.T."/>
            <person name="Sharon I."/>
            <person name="Thomas B.C."/>
            <person name="Castelle C.J."/>
            <person name="Morowitz M.J."/>
            <person name="Banfield J.F."/>
        </authorList>
    </citation>
    <scope>NUCLEOTIDE SEQUENCE</scope>
</reference>
<proteinExistence type="predicted"/>
<dbReference type="InterPro" id="IPR008767">
    <property type="entry name" value="Phage_SPP1_head-tail_adaptor"/>
</dbReference>
<comment type="caution">
    <text evidence="1">The sequence shown here is derived from an EMBL/GenBank/DDBJ whole genome shotgun (WGS) entry which is preliminary data.</text>
</comment>
<evidence type="ECO:0000313" key="1">
    <source>
        <dbReference type="EMBL" id="ETJ19134.1"/>
    </source>
</evidence>
<dbReference type="NCBIfam" id="TIGR01563">
    <property type="entry name" value="gp16_SPP1"/>
    <property type="match status" value="1"/>
</dbReference>
<organism evidence="1">
    <name type="scientific">human gut metagenome</name>
    <dbReference type="NCBI Taxonomy" id="408170"/>
    <lineage>
        <taxon>unclassified sequences</taxon>
        <taxon>metagenomes</taxon>
        <taxon>organismal metagenomes</taxon>
    </lineage>
</organism>
<name>W1WRP3_9ZZZZ</name>
<sequence>MFLDKVLYFLTEYTEQNRIGNNIKKYSKRKVFCSEKSVGQNQFYQAQMIGLEPAYVLVIRPFEYKNERLVEYNGIMFKILKVFKKSSTELEITLEAVKIGE</sequence>